<dbReference type="Pfam" id="PF09339">
    <property type="entry name" value="HTH_IclR"/>
    <property type="match status" value="1"/>
</dbReference>
<dbReference type="GO" id="GO:0045892">
    <property type="term" value="P:negative regulation of DNA-templated transcription"/>
    <property type="evidence" value="ECO:0007669"/>
    <property type="project" value="TreeGrafter"/>
</dbReference>
<dbReference type="SMART" id="SM00346">
    <property type="entry name" value="HTH_ICLR"/>
    <property type="match status" value="1"/>
</dbReference>
<dbReference type="OrthoDB" id="9807558at2"/>
<dbReference type="EMBL" id="JACIEX010000012">
    <property type="protein sequence ID" value="MBB4095630.1"/>
    <property type="molecule type" value="Genomic_DNA"/>
</dbReference>
<evidence type="ECO:0000256" key="2">
    <source>
        <dbReference type="ARBA" id="ARBA00023125"/>
    </source>
</evidence>
<keyword evidence="2 5" id="KW-0238">DNA-binding</keyword>
<evidence type="ECO:0000313" key="8">
    <source>
        <dbReference type="Proteomes" id="UP000553980"/>
    </source>
</evidence>
<dbReference type="Proteomes" id="UP000553980">
    <property type="component" value="Unassembled WGS sequence"/>
</dbReference>
<dbReference type="InterPro" id="IPR029016">
    <property type="entry name" value="GAF-like_dom_sf"/>
</dbReference>
<feature type="domain" description="IclR-ED" evidence="4">
    <location>
        <begin position="66"/>
        <end position="247"/>
    </location>
</feature>
<dbReference type="SUPFAM" id="SSF55781">
    <property type="entry name" value="GAF domain-like"/>
    <property type="match status" value="1"/>
</dbReference>
<evidence type="ECO:0000256" key="3">
    <source>
        <dbReference type="ARBA" id="ARBA00023163"/>
    </source>
</evidence>
<reference evidence="6" key="2">
    <citation type="submission" date="2019-06" db="EMBL/GenBank/DDBJ databases">
        <authorList>
            <person name="Hu M."/>
        </authorList>
    </citation>
    <scope>NUCLEOTIDE SEQUENCE</scope>
    <source>
        <strain evidence="6">08RB2639</strain>
    </source>
</reference>
<dbReference type="Pfam" id="PF01614">
    <property type="entry name" value="IclR_C"/>
    <property type="match status" value="1"/>
</dbReference>
<evidence type="ECO:0000259" key="4">
    <source>
        <dbReference type="PROSITE" id="PS51078"/>
    </source>
</evidence>
<organism evidence="6 7">
    <name type="scientific">Brucella pecoris</name>
    <dbReference type="NCBI Taxonomy" id="867683"/>
    <lineage>
        <taxon>Bacteria</taxon>
        <taxon>Pseudomonadati</taxon>
        <taxon>Pseudomonadota</taxon>
        <taxon>Alphaproteobacteria</taxon>
        <taxon>Hyphomicrobiales</taxon>
        <taxon>Brucellaceae</taxon>
        <taxon>Brucella/Ochrobactrum group</taxon>
        <taxon>Brucella</taxon>
    </lineage>
</organism>
<dbReference type="InterPro" id="IPR005471">
    <property type="entry name" value="Tscrpt_reg_IclR_N"/>
</dbReference>
<dbReference type="RefSeq" id="WP_140022303.1">
    <property type="nucleotide sequence ID" value="NZ_JACIEX010000012.1"/>
</dbReference>
<dbReference type="InterPro" id="IPR014757">
    <property type="entry name" value="Tscrpt_reg_IclR_C"/>
</dbReference>
<keyword evidence="1" id="KW-0805">Transcription regulation</keyword>
<dbReference type="PROSITE" id="PS51078">
    <property type="entry name" value="ICLR_ED"/>
    <property type="match status" value="1"/>
</dbReference>
<dbReference type="AlphaFoldDB" id="A0A5C5CEP4"/>
<dbReference type="InterPro" id="IPR036390">
    <property type="entry name" value="WH_DNA-bd_sf"/>
</dbReference>
<dbReference type="SUPFAM" id="SSF46785">
    <property type="entry name" value="Winged helix' DNA-binding domain"/>
    <property type="match status" value="1"/>
</dbReference>
<dbReference type="InterPro" id="IPR036388">
    <property type="entry name" value="WH-like_DNA-bd_sf"/>
</dbReference>
<proteinExistence type="predicted"/>
<evidence type="ECO:0000313" key="5">
    <source>
        <dbReference type="EMBL" id="MBB4095630.1"/>
    </source>
</evidence>
<reference evidence="5 8" key="3">
    <citation type="submission" date="2020-08" db="EMBL/GenBank/DDBJ databases">
        <title>Genomic Encyclopedia of Type Strains, Phase IV (KMG-IV): sequencing the most valuable type-strain genomes for metagenomic binning, comparative biology and taxonomic classification.</title>
        <authorList>
            <person name="Goeker M."/>
        </authorList>
    </citation>
    <scope>NUCLEOTIDE SEQUENCE [LARGE SCALE GENOMIC DNA]</scope>
    <source>
        <strain evidence="5 8">DSM 23868</strain>
    </source>
</reference>
<evidence type="ECO:0000313" key="6">
    <source>
        <dbReference type="EMBL" id="TNV09661.1"/>
    </source>
</evidence>
<dbReference type="PANTHER" id="PTHR30136:SF35">
    <property type="entry name" value="HTH-TYPE TRANSCRIPTIONAL REGULATOR RV1719"/>
    <property type="match status" value="1"/>
</dbReference>
<gene>
    <name evidence="6" type="ORF">FIB18_19630</name>
    <name evidence="5" type="ORF">GGQ79_004182</name>
</gene>
<keyword evidence="8" id="KW-1185">Reference proteome</keyword>
<name>A0A5C5CEP4_9HYPH</name>
<dbReference type="GO" id="GO:0003700">
    <property type="term" value="F:DNA-binding transcription factor activity"/>
    <property type="evidence" value="ECO:0007669"/>
    <property type="project" value="TreeGrafter"/>
</dbReference>
<dbReference type="Proteomes" id="UP000313390">
    <property type="component" value="Unassembled WGS sequence"/>
</dbReference>
<reference evidence="6 7" key="1">
    <citation type="journal article" date="2011" name="Int. J. Syst. Evol. Microbiol.">
        <title>Ochrobactrum pecoris sp. nov., isolated from farm animals.</title>
        <authorList>
            <person name="Kampfer P."/>
            <person name="Huber B."/>
            <person name="Busse H.J."/>
            <person name="Scholz H.C."/>
            <person name="Tomaso H."/>
            <person name="Hotzel H."/>
            <person name="Melzer F."/>
        </authorList>
    </citation>
    <scope>NUCLEOTIDE SEQUENCE [LARGE SCALE GENOMIC DNA]</scope>
    <source>
        <strain evidence="6 7">08RB2639</strain>
    </source>
</reference>
<comment type="caution">
    <text evidence="6">The sequence shown here is derived from an EMBL/GenBank/DDBJ whole genome shotgun (WGS) entry which is preliminary data.</text>
</comment>
<evidence type="ECO:0000256" key="1">
    <source>
        <dbReference type="ARBA" id="ARBA00023015"/>
    </source>
</evidence>
<dbReference type="InterPro" id="IPR050707">
    <property type="entry name" value="HTH_MetabolicPath_Reg"/>
</dbReference>
<evidence type="ECO:0000313" key="7">
    <source>
        <dbReference type="Proteomes" id="UP000313390"/>
    </source>
</evidence>
<accession>A0A5C5CEP4</accession>
<protein>
    <submittedName>
        <fullName evidence="5 6">IclR family transcriptional regulator</fullName>
    </submittedName>
</protein>
<dbReference type="Gene3D" id="1.10.10.10">
    <property type="entry name" value="Winged helix-like DNA-binding domain superfamily/Winged helix DNA-binding domain"/>
    <property type="match status" value="1"/>
</dbReference>
<dbReference type="EMBL" id="VEWK01000012">
    <property type="protein sequence ID" value="TNV09661.1"/>
    <property type="molecule type" value="Genomic_DNA"/>
</dbReference>
<dbReference type="PANTHER" id="PTHR30136">
    <property type="entry name" value="HELIX-TURN-HELIX TRANSCRIPTIONAL REGULATOR, ICLR FAMILY"/>
    <property type="match status" value="1"/>
</dbReference>
<sequence>MLVKQAANVLEILEFYAVYKKPATLAEVSQHFGWPRSSTFNLLSTLVDRGFLYEPRARGGFFPTSRWLALSQEIAAAEPLPDVLLKLLHDLAQRTGETVWIAAPSGQHAVFLEVIEASASIRYTAKAGNRVPLYATATGQALLCQMTETQRNSILRKTVFERYGEGTPMSIETVENSIRTSLHRGWFSSASAYNPDLCGVAVPLKIDQRILAVTVAGPLFRMKDRAEEMADHLNQLIEMYLSQRTPG</sequence>
<dbReference type="GO" id="GO:0003677">
    <property type="term" value="F:DNA binding"/>
    <property type="evidence" value="ECO:0007669"/>
    <property type="project" value="UniProtKB-KW"/>
</dbReference>
<dbReference type="Gene3D" id="3.30.450.40">
    <property type="match status" value="1"/>
</dbReference>
<keyword evidence="3" id="KW-0804">Transcription</keyword>